<proteinExistence type="inferred from homology"/>
<gene>
    <name evidence="3" type="primary">thpR</name>
    <name evidence="3" type="ORF">GCM10022215_33560</name>
</gene>
<dbReference type="Gene3D" id="3.90.1140.10">
    <property type="entry name" value="Cyclic phosphodiesterase"/>
    <property type="match status" value="1"/>
</dbReference>
<evidence type="ECO:0000313" key="3">
    <source>
        <dbReference type="EMBL" id="GAA4125229.1"/>
    </source>
</evidence>
<feature type="short sequence motif" description="HXTX 1" evidence="2">
    <location>
        <begin position="41"/>
        <end position="44"/>
    </location>
</feature>
<protein>
    <recommendedName>
        <fullName evidence="2">RNA 2',3'-cyclic phosphodiesterase</fullName>
        <shortName evidence="2">RNA 2',3'-CPDase</shortName>
        <ecNumber evidence="2">3.1.4.58</ecNumber>
    </recommendedName>
</protein>
<name>A0ABP7XSU9_9ACTN</name>
<dbReference type="EMBL" id="BAAAZH010000026">
    <property type="protein sequence ID" value="GAA4125229.1"/>
    <property type="molecule type" value="Genomic_DNA"/>
</dbReference>
<keyword evidence="1 2" id="KW-0378">Hydrolase</keyword>
<feature type="short sequence motif" description="HXTX 2" evidence="2">
    <location>
        <begin position="131"/>
        <end position="134"/>
    </location>
</feature>
<evidence type="ECO:0000313" key="4">
    <source>
        <dbReference type="Proteomes" id="UP001501495"/>
    </source>
</evidence>
<dbReference type="RefSeq" id="WP_344734620.1">
    <property type="nucleotide sequence ID" value="NZ_BAAAZH010000026.1"/>
</dbReference>
<comment type="caution">
    <text evidence="3">The sequence shown here is derived from an EMBL/GenBank/DDBJ whole genome shotgun (WGS) entry which is preliminary data.</text>
</comment>
<sequence>MPRIFTALVPPDEAIADLDAFLDPRRDAVAELRWSPIGQVHLTLAFVADIEDWRLDDLLEGTASAAARRRLGSVAIAGGGAFPDVDRAKVLWAGLDLDPASADELDLLAAGCRTAAARAGAAPDGARFRPHLTVARSGRPRGVLALVRVLDAYRGPAWTPADVVVLASHLGEGPRGGARHEELARFPLGGAGRV</sequence>
<dbReference type="InterPro" id="IPR009097">
    <property type="entry name" value="Cyclic_Pdiesterase"/>
</dbReference>
<comment type="function">
    <text evidence="2">Hydrolyzes RNA 2',3'-cyclic phosphodiester to an RNA 2'-phosphomonoester.</text>
</comment>
<evidence type="ECO:0000256" key="2">
    <source>
        <dbReference type="HAMAP-Rule" id="MF_01940"/>
    </source>
</evidence>
<evidence type="ECO:0000256" key="1">
    <source>
        <dbReference type="ARBA" id="ARBA00022801"/>
    </source>
</evidence>
<keyword evidence="4" id="KW-1185">Reference proteome</keyword>
<dbReference type="PANTHER" id="PTHR35561">
    <property type="entry name" value="RNA 2',3'-CYCLIC PHOSPHODIESTERASE"/>
    <property type="match status" value="1"/>
</dbReference>
<dbReference type="InterPro" id="IPR004175">
    <property type="entry name" value="RNA_CPDase"/>
</dbReference>
<reference evidence="4" key="1">
    <citation type="journal article" date="2019" name="Int. J. Syst. Evol. Microbiol.">
        <title>The Global Catalogue of Microorganisms (GCM) 10K type strain sequencing project: providing services to taxonomists for standard genome sequencing and annotation.</title>
        <authorList>
            <consortium name="The Broad Institute Genomics Platform"/>
            <consortium name="The Broad Institute Genome Sequencing Center for Infectious Disease"/>
            <person name="Wu L."/>
            <person name="Ma J."/>
        </authorList>
    </citation>
    <scope>NUCLEOTIDE SEQUENCE [LARGE SCALE GENOMIC DNA]</scope>
    <source>
        <strain evidence="4">JCM 16703</strain>
    </source>
</reference>
<dbReference type="HAMAP" id="MF_01940">
    <property type="entry name" value="RNA_CPDase"/>
    <property type="match status" value="1"/>
</dbReference>
<dbReference type="EC" id="3.1.4.58" evidence="2"/>
<dbReference type="PANTHER" id="PTHR35561:SF1">
    <property type="entry name" value="RNA 2',3'-CYCLIC PHOSPHODIESTERASE"/>
    <property type="match status" value="1"/>
</dbReference>
<comment type="similarity">
    <text evidence="2">Belongs to the 2H phosphoesterase superfamily. ThpR family.</text>
</comment>
<feature type="active site" description="Proton donor" evidence="2">
    <location>
        <position position="41"/>
    </location>
</feature>
<dbReference type="Pfam" id="PF13563">
    <property type="entry name" value="2_5_RNA_ligase2"/>
    <property type="match status" value="1"/>
</dbReference>
<dbReference type="SUPFAM" id="SSF55144">
    <property type="entry name" value="LigT-like"/>
    <property type="match status" value="1"/>
</dbReference>
<comment type="catalytic activity">
    <reaction evidence="2">
        <text>a 3'-end 2',3'-cyclophospho-ribonucleotide-RNA + H2O = a 3'-end 2'-phospho-ribonucleotide-RNA + H(+)</text>
        <dbReference type="Rhea" id="RHEA:11828"/>
        <dbReference type="Rhea" id="RHEA-COMP:10464"/>
        <dbReference type="Rhea" id="RHEA-COMP:17353"/>
        <dbReference type="ChEBI" id="CHEBI:15377"/>
        <dbReference type="ChEBI" id="CHEBI:15378"/>
        <dbReference type="ChEBI" id="CHEBI:83064"/>
        <dbReference type="ChEBI" id="CHEBI:173113"/>
        <dbReference type="EC" id="3.1.4.58"/>
    </reaction>
</comment>
<dbReference type="Proteomes" id="UP001501495">
    <property type="component" value="Unassembled WGS sequence"/>
</dbReference>
<accession>A0ABP7XSU9</accession>
<feature type="active site" description="Proton acceptor" evidence="2">
    <location>
        <position position="131"/>
    </location>
</feature>
<organism evidence="3 4">
    <name type="scientific">Nocardioides fonticola</name>
    <dbReference type="NCBI Taxonomy" id="450363"/>
    <lineage>
        <taxon>Bacteria</taxon>
        <taxon>Bacillati</taxon>
        <taxon>Actinomycetota</taxon>
        <taxon>Actinomycetes</taxon>
        <taxon>Propionibacteriales</taxon>
        <taxon>Nocardioidaceae</taxon>
        <taxon>Nocardioides</taxon>
    </lineage>
</organism>
<dbReference type="NCBIfam" id="TIGR02258">
    <property type="entry name" value="2_5_ligase"/>
    <property type="match status" value="1"/>
</dbReference>